<dbReference type="PROSITE" id="PS51939">
    <property type="entry name" value="XRRM"/>
    <property type="match status" value="1"/>
</dbReference>
<keyword evidence="2" id="KW-0597">Phosphoprotein</keyword>
<feature type="region of interest" description="Disordered" evidence="6">
    <location>
        <begin position="213"/>
        <end position="236"/>
    </location>
</feature>
<dbReference type="SUPFAM" id="SSF46785">
    <property type="entry name" value="Winged helix' DNA-binding domain"/>
    <property type="match status" value="1"/>
</dbReference>
<dbReference type="FunCoup" id="A0A6P8RFD9">
    <property type="interactions" value="3938"/>
</dbReference>
<dbReference type="CTD" id="6741"/>
<dbReference type="AlphaFoldDB" id="A0A6P8RFD9"/>
<dbReference type="GO" id="GO:0045727">
    <property type="term" value="P:positive regulation of translation"/>
    <property type="evidence" value="ECO:0007669"/>
    <property type="project" value="TreeGrafter"/>
</dbReference>
<evidence type="ECO:0000256" key="6">
    <source>
        <dbReference type="SAM" id="MobiDB-lite"/>
    </source>
</evidence>
<dbReference type="GeneID" id="117360434"/>
<evidence type="ECO:0000256" key="3">
    <source>
        <dbReference type="ARBA" id="ARBA00022884"/>
    </source>
</evidence>
<dbReference type="InterPro" id="IPR035979">
    <property type="entry name" value="RBD_domain_sf"/>
</dbReference>
<feature type="domain" description="XRRM" evidence="9">
    <location>
        <begin position="240"/>
        <end position="361"/>
    </location>
</feature>
<dbReference type="PROSITE" id="PS50102">
    <property type="entry name" value="RRM"/>
    <property type="match status" value="1"/>
</dbReference>
<accession>A0A6P8RFD9</accession>
<name>A0A6P8RFD9_GEOSA</name>
<dbReference type="RefSeq" id="XP_033800051.1">
    <property type="nucleotide sequence ID" value="XM_033944160.1"/>
</dbReference>
<feature type="compositionally biased region" description="Basic and acidic residues" evidence="6">
    <location>
        <begin position="424"/>
        <end position="436"/>
    </location>
</feature>
<feature type="compositionally biased region" description="Polar residues" evidence="6">
    <location>
        <begin position="437"/>
        <end position="449"/>
    </location>
</feature>
<protein>
    <submittedName>
        <fullName evidence="11">Lupus La protein isoform X1</fullName>
    </submittedName>
</protein>
<feature type="compositionally biased region" description="Acidic residues" evidence="6">
    <location>
        <begin position="379"/>
        <end position="388"/>
    </location>
</feature>
<dbReference type="CDD" id="cd08028">
    <property type="entry name" value="LARP_3"/>
    <property type="match status" value="1"/>
</dbReference>
<dbReference type="GO" id="GO:0010494">
    <property type="term" value="C:cytoplasmic stress granule"/>
    <property type="evidence" value="ECO:0007669"/>
    <property type="project" value="TreeGrafter"/>
</dbReference>
<feature type="compositionally biased region" description="Basic residues" evidence="6">
    <location>
        <begin position="341"/>
        <end position="355"/>
    </location>
</feature>
<feature type="domain" description="RRM" evidence="7">
    <location>
        <begin position="124"/>
        <end position="219"/>
    </location>
</feature>
<dbReference type="PROSITE" id="PS50961">
    <property type="entry name" value="HTH_LA"/>
    <property type="match status" value="1"/>
</dbReference>
<dbReference type="PANTHER" id="PTHR22792">
    <property type="entry name" value="LUPUS LA PROTEIN-RELATED"/>
    <property type="match status" value="1"/>
</dbReference>
<dbReference type="OrthoDB" id="439993at2759"/>
<dbReference type="Pfam" id="PF00076">
    <property type="entry name" value="RRM_1"/>
    <property type="match status" value="1"/>
</dbReference>
<dbReference type="InterPro" id="IPR000504">
    <property type="entry name" value="RRM_dom"/>
</dbReference>
<dbReference type="Pfam" id="PF05383">
    <property type="entry name" value="La"/>
    <property type="match status" value="1"/>
</dbReference>
<dbReference type="SUPFAM" id="SSF54928">
    <property type="entry name" value="RNA-binding domain, RBD"/>
    <property type="match status" value="2"/>
</dbReference>
<reference evidence="11" key="1">
    <citation type="submission" date="2025-08" db="UniProtKB">
        <authorList>
            <consortium name="RefSeq"/>
        </authorList>
    </citation>
    <scope>IDENTIFICATION</scope>
</reference>
<feature type="domain" description="HTH La-type RNA-binding" evidence="8">
    <location>
        <begin position="20"/>
        <end position="112"/>
    </location>
</feature>
<dbReference type="CDD" id="cd12541">
    <property type="entry name" value="RRM2_La"/>
    <property type="match status" value="1"/>
</dbReference>
<dbReference type="PRINTS" id="PR00302">
    <property type="entry name" value="LUPUSLA"/>
</dbReference>
<evidence type="ECO:0000256" key="5">
    <source>
        <dbReference type="PROSITE-ProRule" id="PRU00332"/>
    </source>
</evidence>
<feature type="compositionally biased region" description="Basic and acidic residues" evidence="6">
    <location>
        <begin position="389"/>
        <end position="414"/>
    </location>
</feature>
<dbReference type="GO" id="GO:0005829">
    <property type="term" value="C:cytosol"/>
    <property type="evidence" value="ECO:0007669"/>
    <property type="project" value="TreeGrafter"/>
</dbReference>
<dbReference type="GO" id="GO:1990904">
    <property type="term" value="C:ribonucleoprotein complex"/>
    <property type="evidence" value="ECO:0007669"/>
    <property type="project" value="UniProtKB-UniRule"/>
</dbReference>
<dbReference type="InterPro" id="IPR045180">
    <property type="entry name" value="La_dom_prot"/>
</dbReference>
<dbReference type="GO" id="GO:0008033">
    <property type="term" value="P:tRNA processing"/>
    <property type="evidence" value="ECO:0007669"/>
    <property type="project" value="TreeGrafter"/>
</dbReference>
<evidence type="ECO:0000313" key="10">
    <source>
        <dbReference type="Proteomes" id="UP000515159"/>
    </source>
</evidence>
<evidence type="ECO:0000259" key="7">
    <source>
        <dbReference type="PROSITE" id="PS50102"/>
    </source>
</evidence>
<dbReference type="FunFam" id="1.10.10.10:FF:000336">
    <property type="entry name" value="lupus La protein homolog"/>
    <property type="match status" value="1"/>
</dbReference>
<evidence type="ECO:0000256" key="1">
    <source>
        <dbReference type="ARBA" id="ARBA00004123"/>
    </source>
</evidence>
<dbReference type="SMART" id="SM00715">
    <property type="entry name" value="LA"/>
    <property type="match status" value="1"/>
</dbReference>
<dbReference type="InterPro" id="IPR006630">
    <property type="entry name" value="La_HTH"/>
</dbReference>
<dbReference type="InParanoid" id="A0A6P8RFD9"/>
<dbReference type="InterPro" id="IPR036388">
    <property type="entry name" value="WH-like_DNA-bd_sf"/>
</dbReference>
<organism evidence="10 11">
    <name type="scientific">Geotrypetes seraphini</name>
    <name type="common">Gaboon caecilian</name>
    <name type="synonym">Caecilia seraphini</name>
    <dbReference type="NCBI Taxonomy" id="260995"/>
    <lineage>
        <taxon>Eukaryota</taxon>
        <taxon>Metazoa</taxon>
        <taxon>Chordata</taxon>
        <taxon>Craniata</taxon>
        <taxon>Vertebrata</taxon>
        <taxon>Euteleostomi</taxon>
        <taxon>Amphibia</taxon>
        <taxon>Gymnophiona</taxon>
        <taxon>Geotrypetes</taxon>
    </lineage>
</organism>
<keyword evidence="10" id="KW-1185">Reference proteome</keyword>
<dbReference type="InterPro" id="IPR036390">
    <property type="entry name" value="WH_DNA-bd_sf"/>
</dbReference>
<keyword evidence="4" id="KW-0539">Nucleus</keyword>
<dbReference type="InterPro" id="IPR014886">
    <property type="entry name" value="La_xRRM"/>
</dbReference>
<dbReference type="Proteomes" id="UP000515159">
    <property type="component" value="Chromosome 5"/>
</dbReference>
<evidence type="ECO:0000256" key="4">
    <source>
        <dbReference type="ARBA" id="ARBA00023242"/>
    </source>
</evidence>
<dbReference type="SMART" id="SM00360">
    <property type="entry name" value="RRM"/>
    <property type="match status" value="1"/>
</dbReference>
<gene>
    <name evidence="11" type="primary">SSB</name>
</gene>
<keyword evidence="3 5" id="KW-0694">RNA-binding</keyword>
<dbReference type="PANTHER" id="PTHR22792:SF166">
    <property type="entry name" value="LUPUS LA PROTEIN HOMOLOG"/>
    <property type="match status" value="1"/>
</dbReference>
<dbReference type="CDD" id="cd12291">
    <property type="entry name" value="RRM1_La"/>
    <property type="match status" value="1"/>
</dbReference>
<evidence type="ECO:0000259" key="8">
    <source>
        <dbReference type="PROSITE" id="PS50961"/>
    </source>
</evidence>
<dbReference type="InterPro" id="IPR012677">
    <property type="entry name" value="Nucleotide-bd_a/b_plait_sf"/>
</dbReference>
<evidence type="ECO:0000256" key="2">
    <source>
        <dbReference type="ARBA" id="ARBA00022553"/>
    </source>
</evidence>
<dbReference type="GO" id="GO:0003729">
    <property type="term" value="F:mRNA binding"/>
    <property type="evidence" value="ECO:0007669"/>
    <property type="project" value="TreeGrafter"/>
</dbReference>
<dbReference type="InterPro" id="IPR002344">
    <property type="entry name" value="Lupus_La"/>
</dbReference>
<dbReference type="Pfam" id="PF08777">
    <property type="entry name" value="RRM_3"/>
    <property type="match status" value="1"/>
</dbReference>
<proteinExistence type="predicted"/>
<dbReference type="KEGG" id="gsh:117360434"/>
<dbReference type="GO" id="GO:0005634">
    <property type="term" value="C:nucleus"/>
    <property type="evidence" value="ECO:0007669"/>
    <property type="project" value="UniProtKB-SubCell"/>
</dbReference>
<dbReference type="Gene3D" id="3.30.70.330">
    <property type="match status" value="2"/>
</dbReference>
<sequence length="449" mass="51517">MLWESRIQLSILNMAENGDKASILDLEKKICQQIEYYFGDHNLPRDKFLKEQIKLDDGWVPLETMIKFNRLSRLTTDFGVIAEALGKSKTGLLEIHEDKTKIRRSTKKPLPEVNDQYKTAIKNRSVYVKGFPTDASFDDIKEWFEDKGPIENIQLRRTIQKAFKGSVFVVFDSNESAKKFIAVPNLKYKETDLIILSKEDYFTKKNEERKKLRSDLKAKNKQEKEENQKRAEDAEMKSLEEKTGCLLKFSGDLEDQTSREDIHAVFAEHGDIKWIDFIRGAKEGIILFKDKAHDALEKAKAANSGNLQLRNKDVTWELLKEDTEKEALKKILEDQQESFNKRKGKGRKFKGKGRGGKAGQGSSEKKKIQFQGKKTKFESDEESDDLEDDKGLISPKKEMDTTEEPASKEQKVKNGEVPITPKKRTLEEADGAREPSAKQQKTEQGTSEQ</sequence>
<feature type="region of interest" description="Disordered" evidence="6">
    <location>
        <begin position="339"/>
        <end position="449"/>
    </location>
</feature>
<comment type="subcellular location">
    <subcellularLocation>
        <location evidence="1">Nucleus</location>
    </subcellularLocation>
</comment>
<evidence type="ECO:0000313" key="11">
    <source>
        <dbReference type="RefSeq" id="XP_033800051.1"/>
    </source>
</evidence>
<dbReference type="Gene3D" id="1.10.10.10">
    <property type="entry name" value="Winged helix-like DNA-binding domain superfamily/Winged helix DNA-binding domain"/>
    <property type="match status" value="1"/>
</dbReference>
<evidence type="ECO:0000259" key="9">
    <source>
        <dbReference type="PROSITE" id="PS51939"/>
    </source>
</evidence>